<evidence type="ECO:0000256" key="3">
    <source>
        <dbReference type="ARBA" id="ARBA00022729"/>
    </source>
</evidence>
<keyword evidence="6" id="KW-0325">Glycoprotein</keyword>
<evidence type="ECO:0000313" key="10">
    <source>
        <dbReference type="EMBL" id="SGZ39646.1"/>
    </source>
</evidence>
<evidence type="ECO:0000313" key="11">
    <source>
        <dbReference type="Proteomes" id="UP000183365"/>
    </source>
</evidence>
<dbReference type="PROSITE" id="PS51212">
    <property type="entry name" value="WSC"/>
    <property type="match status" value="1"/>
</dbReference>
<dbReference type="InterPro" id="IPR002889">
    <property type="entry name" value="WSC_carb-bd"/>
</dbReference>
<feature type="compositionally biased region" description="Polar residues" evidence="7">
    <location>
        <begin position="293"/>
        <end position="316"/>
    </location>
</feature>
<evidence type="ECO:0000256" key="6">
    <source>
        <dbReference type="ARBA" id="ARBA00023180"/>
    </source>
</evidence>
<feature type="compositionally biased region" description="Polar residues" evidence="7">
    <location>
        <begin position="389"/>
        <end position="400"/>
    </location>
</feature>
<feature type="region of interest" description="Disordered" evidence="7">
    <location>
        <begin position="289"/>
        <end position="316"/>
    </location>
</feature>
<organism evidence="10 11">
    <name type="scientific">Hanseniaspora guilliermondii</name>
    <dbReference type="NCBI Taxonomy" id="56406"/>
    <lineage>
        <taxon>Eukaryota</taxon>
        <taxon>Fungi</taxon>
        <taxon>Dikarya</taxon>
        <taxon>Ascomycota</taxon>
        <taxon>Saccharomycotina</taxon>
        <taxon>Saccharomycetes</taxon>
        <taxon>Saccharomycodales</taxon>
        <taxon>Saccharomycodaceae</taxon>
        <taxon>Hanseniaspora</taxon>
    </lineage>
</organism>
<feature type="region of interest" description="Disordered" evidence="7">
    <location>
        <begin position="328"/>
        <end position="354"/>
    </location>
</feature>
<feature type="compositionally biased region" description="Basic and acidic residues" evidence="7">
    <location>
        <begin position="401"/>
        <end position="412"/>
    </location>
</feature>
<dbReference type="SMART" id="SM00321">
    <property type="entry name" value="WSC"/>
    <property type="match status" value="1"/>
</dbReference>
<name>A0A1L0FJ71_9ASCO</name>
<evidence type="ECO:0000256" key="4">
    <source>
        <dbReference type="ARBA" id="ARBA00022989"/>
    </source>
</evidence>
<feature type="transmembrane region" description="Helical" evidence="8">
    <location>
        <begin position="228"/>
        <end position="250"/>
    </location>
</feature>
<evidence type="ECO:0000256" key="2">
    <source>
        <dbReference type="ARBA" id="ARBA00022692"/>
    </source>
</evidence>
<dbReference type="PANTHER" id="PTHR24269:SF16">
    <property type="entry name" value="PROTEIN SLG1"/>
    <property type="match status" value="1"/>
</dbReference>
<keyword evidence="3" id="KW-0732">Signal</keyword>
<feature type="domain" description="WSC" evidence="9">
    <location>
        <begin position="3"/>
        <end position="96"/>
    </location>
</feature>
<dbReference type="PANTHER" id="PTHR24269">
    <property type="entry name" value="KREMEN PROTEIN"/>
    <property type="match status" value="1"/>
</dbReference>
<feature type="region of interest" description="Disordered" evidence="7">
    <location>
        <begin position="130"/>
        <end position="162"/>
    </location>
</feature>
<evidence type="ECO:0000259" key="9">
    <source>
        <dbReference type="PROSITE" id="PS51212"/>
    </source>
</evidence>
<gene>
    <name evidence="10" type="ORF">HGUI_01846</name>
</gene>
<keyword evidence="2 8" id="KW-0812">Transmembrane</keyword>
<keyword evidence="11" id="KW-1185">Reference proteome</keyword>
<keyword evidence="5 8" id="KW-0472">Membrane</keyword>
<comment type="subcellular location">
    <subcellularLocation>
        <location evidence="1">Membrane</location>
        <topology evidence="1">Single-pass membrane protein</topology>
    </subcellularLocation>
</comment>
<dbReference type="OrthoDB" id="5985073at2759"/>
<feature type="region of interest" description="Disordered" evidence="7">
    <location>
        <begin position="370"/>
        <end position="467"/>
    </location>
</feature>
<dbReference type="Pfam" id="PF01822">
    <property type="entry name" value="WSC"/>
    <property type="match status" value="1"/>
</dbReference>
<reference evidence="11" key="1">
    <citation type="submission" date="2016-11" db="EMBL/GenBank/DDBJ databases">
        <authorList>
            <person name="Guldener U."/>
        </authorList>
    </citation>
    <scope>NUCLEOTIDE SEQUENCE [LARGE SCALE GENOMIC DNA]</scope>
</reference>
<evidence type="ECO:0000256" key="8">
    <source>
        <dbReference type="SAM" id="Phobius"/>
    </source>
</evidence>
<feature type="compositionally biased region" description="Acidic residues" evidence="7">
    <location>
        <begin position="438"/>
        <end position="450"/>
    </location>
</feature>
<protein>
    <recommendedName>
        <fullName evidence="9">WSC domain-containing protein</fullName>
    </recommendedName>
</protein>
<dbReference type="AlphaFoldDB" id="A0A1L0FJ71"/>
<dbReference type="Proteomes" id="UP000183365">
    <property type="component" value="Unassembled WGS sequence"/>
</dbReference>
<dbReference type="VEuPathDB" id="FungiDB:HGUI_01846"/>
<evidence type="ECO:0000256" key="7">
    <source>
        <dbReference type="SAM" id="MobiDB-lite"/>
    </source>
</evidence>
<keyword evidence="4 8" id="KW-1133">Transmembrane helix</keyword>
<evidence type="ECO:0000256" key="5">
    <source>
        <dbReference type="ARBA" id="ARBA00023136"/>
    </source>
</evidence>
<feature type="compositionally biased region" description="Polar residues" evidence="7">
    <location>
        <begin position="458"/>
        <end position="467"/>
    </location>
</feature>
<accession>A0A1L0FJ71</accession>
<sequence length="467" mass="49686">MSSYTYLDCYGSLPSSFSFYDSYDFQSPGWCSTQCTNADSNNKYFALFNHSDCYCSSEYIDFSSVSTSSSCTAYCFGYSSEMCGGTSDAYSIYEFDDAISSSSSSASGSSSSSSASSTSSVGSSISVTTLSKSSSSSSSESSSTSDSSTSSESSTSSSTASSNIERATTVTSLVTSQIVYSTDSNNSGTSQIVVTEVVSTVISTATKEVVQSSSSDNHHKSNKHIGPIVGGVVGGVAGLLILAFLALLLAKKISKKREAERLEREYQEAIKPRAFGLTSAGMIANEDIEKSYPDTSSGGERHSGLSNDSNRNTSPNRIASVNAAMGTAATSSNNRADEDKFNRPNMLGNSMKHNRISEYDINKEFEGGYVDQQMNKNGNPFADKHETTSDLNYNPDNGHSSAHEDQDGEEHAYSYSEDDDGSDGFIDFDANNRSQNNDDLDEDSDFENSSDNEGTGNGLTVANPDSD</sequence>
<proteinExistence type="predicted"/>
<dbReference type="EMBL" id="FQNF01000028">
    <property type="protein sequence ID" value="SGZ39646.1"/>
    <property type="molecule type" value="Genomic_DNA"/>
</dbReference>
<dbReference type="InterPro" id="IPR051836">
    <property type="entry name" value="Kremen_rcpt"/>
</dbReference>
<dbReference type="GO" id="GO:0005886">
    <property type="term" value="C:plasma membrane"/>
    <property type="evidence" value="ECO:0007669"/>
    <property type="project" value="TreeGrafter"/>
</dbReference>
<evidence type="ECO:0000256" key="1">
    <source>
        <dbReference type="ARBA" id="ARBA00004167"/>
    </source>
</evidence>